<gene>
    <name evidence="1" type="ORF">MNBD_ACTINO02-1519</name>
</gene>
<reference evidence="1" key="1">
    <citation type="submission" date="2018-06" db="EMBL/GenBank/DDBJ databases">
        <authorList>
            <person name="Zhirakovskaya E."/>
        </authorList>
    </citation>
    <scope>NUCLEOTIDE SEQUENCE</scope>
</reference>
<dbReference type="EMBL" id="UOEK01000099">
    <property type="protein sequence ID" value="VAV96412.1"/>
    <property type="molecule type" value="Genomic_DNA"/>
</dbReference>
<dbReference type="PANTHER" id="PTHR46124">
    <property type="entry name" value="D-AMINOACYL-TRNA DEACYLASE"/>
    <property type="match status" value="1"/>
</dbReference>
<dbReference type="AlphaFoldDB" id="A0A3B0RY76"/>
<proteinExistence type="predicted"/>
<dbReference type="CDD" id="cd01310">
    <property type="entry name" value="TatD_DNAse"/>
    <property type="match status" value="1"/>
</dbReference>
<organism evidence="1">
    <name type="scientific">hydrothermal vent metagenome</name>
    <dbReference type="NCBI Taxonomy" id="652676"/>
    <lineage>
        <taxon>unclassified sequences</taxon>
        <taxon>metagenomes</taxon>
        <taxon>ecological metagenomes</taxon>
    </lineage>
</organism>
<sequence>MYVDAHSHPEMYSDDELVGVLETIERHRILTLGVSIDVPSFVRTEGIATRSDLVVPSFGIHPSEASIYVHSIEDLDRFVDRSPMLGEIGLDYRFVTDESLYPAQQQVFRWMLHRARNQDKLVSIHCAGAEHDTVKLLSESGVERAIIHWFSGPLDVLDRMIEMGLMFSVGVEVLHSDHIRDIARAIPADQLLTETDNPGGPQWVTGDAGSPALIGDITDELARVRGVTRDELLALVRVNMAHLIENDSHLKPWLEKIHA</sequence>
<dbReference type="PANTHER" id="PTHR46124:SF2">
    <property type="entry name" value="D-AMINOACYL-TRNA DEACYLASE"/>
    <property type="match status" value="1"/>
</dbReference>
<dbReference type="Pfam" id="PF01026">
    <property type="entry name" value="TatD_DNase"/>
    <property type="match status" value="1"/>
</dbReference>
<evidence type="ECO:0000313" key="1">
    <source>
        <dbReference type="EMBL" id="VAV96412.1"/>
    </source>
</evidence>
<dbReference type="GO" id="GO:0016788">
    <property type="term" value="F:hydrolase activity, acting on ester bonds"/>
    <property type="evidence" value="ECO:0007669"/>
    <property type="project" value="InterPro"/>
</dbReference>
<protein>
    <submittedName>
        <fullName evidence="1">Uncharacterized protein</fullName>
    </submittedName>
</protein>
<accession>A0A3B0RY76</accession>
<dbReference type="InterPro" id="IPR032466">
    <property type="entry name" value="Metal_Hydrolase"/>
</dbReference>
<dbReference type="PIRSF" id="PIRSF005902">
    <property type="entry name" value="DNase_TatD"/>
    <property type="match status" value="1"/>
</dbReference>
<dbReference type="SUPFAM" id="SSF51556">
    <property type="entry name" value="Metallo-dependent hydrolases"/>
    <property type="match status" value="1"/>
</dbReference>
<dbReference type="InterPro" id="IPR001130">
    <property type="entry name" value="TatD-like"/>
</dbReference>
<name>A0A3B0RY76_9ZZZZ</name>
<dbReference type="Gene3D" id="3.20.20.140">
    <property type="entry name" value="Metal-dependent hydrolases"/>
    <property type="match status" value="1"/>
</dbReference>